<protein>
    <submittedName>
        <fullName evidence="2">Uncharacterized protein</fullName>
    </submittedName>
</protein>
<feature type="region of interest" description="Disordered" evidence="1">
    <location>
        <begin position="145"/>
        <end position="170"/>
    </location>
</feature>
<evidence type="ECO:0000313" key="2">
    <source>
        <dbReference type="EMBL" id="KAI9278253.1"/>
    </source>
</evidence>
<reference evidence="2" key="1">
    <citation type="journal article" date="2022" name="IScience">
        <title>Evolution of zygomycete secretomes and the origins of terrestrial fungal ecologies.</title>
        <authorList>
            <person name="Chang Y."/>
            <person name="Wang Y."/>
            <person name="Mondo S."/>
            <person name="Ahrendt S."/>
            <person name="Andreopoulos W."/>
            <person name="Barry K."/>
            <person name="Beard J."/>
            <person name="Benny G.L."/>
            <person name="Blankenship S."/>
            <person name="Bonito G."/>
            <person name="Cuomo C."/>
            <person name="Desiro A."/>
            <person name="Gervers K.A."/>
            <person name="Hundley H."/>
            <person name="Kuo A."/>
            <person name="LaButti K."/>
            <person name="Lang B.F."/>
            <person name="Lipzen A."/>
            <person name="O'Donnell K."/>
            <person name="Pangilinan J."/>
            <person name="Reynolds N."/>
            <person name="Sandor L."/>
            <person name="Smith M.E."/>
            <person name="Tsang A."/>
            <person name="Grigoriev I.V."/>
            <person name="Stajich J.E."/>
            <person name="Spatafora J.W."/>
        </authorList>
    </citation>
    <scope>NUCLEOTIDE SEQUENCE</scope>
    <source>
        <strain evidence="2">RSA 2281</strain>
    </source>
</reference>
<feature type="compositionally biased region" description="Basic and acidic residues" evidence="1">
    <location>
        <begin position="1"/>
        <end position="19"/>
    </location>
</feature>
<evidence type="ECO:0000256" key="1">
    <source>
        <dbReference type="SAM" id="MobiDB-lite"/>
    </source>
</evidence>
<reference evidence="2" key="2">
    <citation type="submission" date="2023-02" db="EMBL/GenBank/DDBJ databases">
        <authorList>
            <consortium name="DOE Joint Genome Institute"/>
            <person name="Mondo S.J."/>
            <person name="Chang Y."/>
            <person name="Wang Y."/>
            <person name="Ahrendt S."/>
            <person name="Andreopoulos W."/>
            <person name="Barry K."/>
            <person name="Beard J."/>
            <person name="Benny G.L."/>
            <person name="Blankenship S."/>
            <person name="Bonito G."/>
            <person name="Cuomo C."/>
            <person name="Desiro A."/>
            <person name="Gervers K.A."/>
            <person name="Hundley H."/>
            <person name="Kuo A."/>
            <person name="LaButti K."/>
            <person name="Lang B.F."/>
            <person name="Lipzen A."/>
            <person name="O'Donnell K."/>
            <person name="Pangilinan J."/>
            <person name="Reynolds N."/>
            <person name="Sandor L."/>
            <person name="Smith M.W."/>
            <person name="Tsang A."/>
            <person name="Grigoriev I.V."/>
            <person name="Stajich J.E."/>
            <person name="Spatafora J.W."/>
        </authorList>
    </citation>
    <scope>NUCLEOTIDE SEQUENCE</scope>
    <source>
        <strain evidence="2">RSA 2281</strain>
    </source>
</reference>
<feature type="compositionally biased region" description="Basic and acidic residues" evidence="1">
    <location>
        <begin position="43"/>
        <end position="57"/>
    </location>
</feature>
<name>A0AAD5KBS7_9FUNG</name>
<organism evidence="2 3">
    <name type="scientific">Phascolomyces articulosus</name>
    <dbReference type="NCBI Taxonomy" id="60185"/>
    <lineage>
        <taxon>Eukaryota</taxon>
        <taxon>Fungi</taxon>
        <taxon>Fungi incertae sedis</taxon>
        <taxon>Mucoromycota</taxon>
        <taxon>Mucoromycotina</taxon>
        <taxon>Mucoromycetes</taxon>
        <taxon>Mucorales</taxon>
        <taxon>Lichtheimiaceae</taxon>
        <taxon>Phascolomyces</taxon>
    </lineage>
</organism>
<dbReference type="EMBL" id="JAIXMP010000001">
    <property type="protein sequence ID" value="KAI9278253.1"/>
    <property type="molecule type" value="Genomic_DNA"/>
</dbReference>
<gene>
    <name evidence="2" type="ORF">BDA99DRAFT_1657</name>
</gene>
<feature type="compositionally biased region" description="Basic residues" evidence="1">
    <location>
        <begin position="20"/>
        <end position="38"/>
    </location>
</feature>
<feature type="compositionally biased region" description="Basic and acidic residues" evidence="1">
    <location>
        <begin position="149"/>
        <end position="158"/>
    </location>
</feature>
<keyword evidence="3" id="KW-1185">Reference proteome</keyword>
<dbReference type="Proteomes" id="UP001209540">
    <property type="component" value="Unassembled WGS sequence"/>
</dbReference>
<sequence length="170" mass="20400">MPTDPHEESIIKDQQEPKRISRRQFRKERKRVSRKASRQHYAQLRDQRQKVKHEEEALNDHANYLQQKRLWEEREQRYEIINSVKRRAEEAERKAREVAKQKWRDALLRMPMLPPTTTLTDNYNNASSSSTSTRIQANIRNMPTFVSTKEQKEKEHISSTDIDGDTMNWP</sequence>
<feature type="region of interest" description="Disordered" evidence="1">
    <location>
        <begin position="1"/>
        <end position="57"/>
    </location>
</feature>
<proteinExistence type="predicted"/>
<dbReference type="AlphaFoldDB" id="A0AAD5KBS7"/>
<accession>A0AAD5KBS7</accession>
<evidence type="ECO:0000313" key="3">
    <source>
        <dbReference type="Proteomes" id="UP001209540"/>
    </source>
</evidence>
<comment type="caution">
    <text evidence="2">The sequence shown here is derived from an EMBL/GenBank/DDBJ whole genome shotgun (WGS) entry which is preliminary data.</text>
</comment>